<dbReference type="InterPro" id="IPR050680">
    <property type="entry name" value="YpeA/RimI_acetyltransf"/>
</dbReference>
<dbReference type="NCBIfam" id="TIGR01575">
    <property type="entry name" value="rimI"/>
    <property type="match status" value="1"/>
</dbReference>
<dbReference type="PANTHER" id="PTHR43420:SF44">
    <property type="entry name" value="ACETYLTRANSFERASE YPEA"/>
    <property type="match status" value="1"/>
</dbReference>
<name>A0A2M9CZ45_9CELL</name>
<evidence type="ECO:0000256" key="4">
    <source>
        <dbReference type="ARBA" id="ARBA00023315"/>
    </source>
</evidence>
<evidence type="ECO:0000256" key="2">
    <source>
        <dbReference type="ARBA" id="ARBA00022490"/>
    </source>
</evidence>
<protein>
    <submittedName>
        <fullName evidence="7">Ribosomal-protein-alanine N-acetyltransferase</fullName>
    </submittedName>
</protein>
<dbReference type="EMBL" id="PGFE01000001">
    <property type="protein sequence ID" value="PJJ77214.1"/>
    <property type="molecule type" value="Genomic_DNA"/>
</dbReference>
<gene>
    <name evidence="7" type="ORF">CLV28_0428</name>
</gene>
<keyword evidence="2" id="KW-0963">Cytoplasm</keyword>
<comment type="caution">
    <text evidence="7">The sequence shown here is derived from an EMBL/GenBank/DDBJ whole genome shotgun (WGS) entry which is preliminary data.</text>
</comment>
<dbReference type="InterPro" id="IPR006464">
    <property type="entry name" value="AcTrfase_RimI/Ard1"/>
</dbReference>
<dbReference type="PROSITE" id="PS51186">
    <property type="entry name" value="GNAT"/>
    <property type="match status" value="1"/>
</dbReference>
<reference evidence="7 8" key="1">
    <citation type="submission" date="2017-11" db="EMBL/GenBank/DDBJ databases">
        <title>Genomic Encyclopedia of Archaeal and Bacterial Type Strains, Phase II (KMG-II): From Individual Species to Whole Genera.</title>
        <authorList>
            <person name="Goeker M."/>
        </authorList>
    </citation>
    <scope>NUCLEOTIDE SEQUENCE [LARGE SCALE GENOMIC DNA]</scope>
    <source>
        <strain evidence="7 8">DSM 25478</strain>
    </source>
</reference>
<dbReference type="Gene3D" id="3.40.630.30">
    <property type="match status" value="1"/>
</dbReference>
<evidence type="ECO:0000256" key="3">
    <source>
        <dbReference type="ARBA" id="ARBA00022679"/>
    </source>
</evidence>
<evidence type="ECO:0000259" key="6">
    <source>
        <dbReference type="PROSITE" id="PS51186"/>
    </source>
</evidence>
<sequence length="237" mass="25320">MSVAGAPDVHADDAGRAETPEPGPAAPETPAQTGPVQPVPVQPGSAQTGPVQLGPAQTGPAQPASLADRAPYEVRLRPLEAPDLRRVVELEQVLFGRGAWSYGMLADELGGWGRWYVAAEPVRPDTVGPQDVVGYAGLWFDDEVVQIMTIGVDPAVQHRGVGRALLEALLDRSRAVRAQAVLLEVRVDNEPAIRLYEGYGFTRISVRKKYYQPEGVDAYVMRLELRAADAGPGPVGA</sequence>
<organism evidence="7 8">
    <name type="scientific">Sediminihabitans luteus</name>
    <dbReference type="NCBI Taxonomy" id="1138585"/>
    <lineage>
        <taxon>Bacteria</taxon>
        <taxon>Bacillati</taxon>
        <taxon>Actinomycetota</taxon>
        <taxon>Actinomycetes</taxon>
        <taxon>Micrococcales</taxon>
        <taxon>Cellulomonadaceae</taxon>
        <taxon>Sediminihabitans</taxon>
    </lineage>
</organism>
<dbReference type="CDD" id="cd04301">
    <property type="entry name" value="NAT_SF"/>
    <property type="match status" value="1"/>
</dbReference>
<keyword evidence="3 7" id="KW-0808">Transferase</keyword>
<keyword evidence="4" id="KW-0012">Acyltransferase</keyword>
<feature type="region of interest" description="Disordered" evidence="5">
    <location>
        <begin position="1"/>
        <end position="69"/>
    </location>
</feature>
<dbReference type="PANTHER" id="PTHR43420">
    <property type="entry name" value="ACETYLTRANSFERASE"/>
    <property type="match status" value="1"/>
</dbReference>
<comment type="similarity">
    <text evidence="1">Belongs to the acetyltransferase family. RimI subfamily.</text>
</comment>
<feature type="domain" description="N-acetyltransferase" evidence="6">
    <location>
        <begin position="74"/>
        <end position="226"/>
    </location>
</feature>
<feature type="compositionally biased region" description="Basic and acidic residues" evidence="5">
    <location>
        <begin position="9"/>
        <end position="19"/>
    </location>
</feature>
<accession>A0A2M9CZ45</accession>
<evidence type="ECO:0000313" key="7">
    <source>
        <dbReference type="EMBL" id="PJJ77214.1"/>
    </source>
</evidence>
<dbReference type="InterPro" id="IPR016181">
    <property type="entry name" value="Acyl_CoA_acyltransferase"/>
</dbReference>
<dbReference type="Pfam" id="PF00583">
    <property type="entry name" value="Acetyltransf_1"/>
    <property type="match status" value="1"/>
</dbReference>
<dbReference type="AlphaFoldDB" id="A0A2M9CZ45"/>
<dbReference type="OrthoDB" id="529907at2"/>
<evidence type="ECO:0000313" key="8">
    <source>
        <dbReference type="Proteomes" id="UP000231693"/>
    </source>
</evidence>
<dbReference type="SUPFAM" id="SSF55729">
    <property type="entry name" value="Acyl-CoA N-acyltransferases (Nat)"/>
    <property type="match status" value="1"/>
</dbReference>
<proteinExistence type="inferred from homology"/>
<keyword evidence="8" id="KW-1185">Reference proteome</keyword>
<dbReference type="GO" id="GO:0008080">
    <property type="term" value="F:N-acetyltransferase activity"/>
    <property type="evidence" value="ECO:0007669"/>
    <property type="project" value="InterPro"/>
</dbReference>
<evidence type="ECO:0000256" key="1">
    <source>
        <dbReference type="ARBA" id="ARBA00005395"/>
    </source>
</evidence>
<dbReference type="InterPro" id="IPR000182">
    <property type="entry name" value="GNAT_dom"/>
</dbReference>
<evidence type="ECO:0000256" key="5">
    <source>
        <dbReference type="SAM" id="MobiDB-lite"/>
    </source>
</evidence>
<dbReference type="Proteomes" id="UP000231693">
    <property type="component" value="Unassembled WGS sequence"/>
</dbReference>